<name>A0A1N7IZ40_9BACL</name>
<keyword evidence="3" id="KW-1185">Reference proteome</keyword>
<evidence type="ECO:0000313" key="3">
    <source>
        <dbReference type="Proteomes" id="UP000186795"/>
    </source>
</evidence>
<dbReference type="InterPro" id="IPR042070">
    <property type="entry name" value="PucR_C-HTH_sf"/>
</dbReference>
<dbReference type="Pfam" id="PF13556">
    <property type="entry name" value="HTH_30"/>
    <property type="match status" value="1"/>
</dbReference>
<dbReference type="RefSeq" id="WP_076523201.1">
    <property type="nucleotide sequence ID" value="NZ_CP048103.1"/>
</dbReference>
<organism evidence="2 3">
    <name type="scientific">Kroppenstedtia eburnea</name>
    <dbReference type="NCBI Taxonomy" id="714067"/>
    <lineage>
        <taxon>Bacteria</taxon>
        <taxon>Bacillati</taxon>
        <taxon>Bacillota</taxon>
        <taxon>Bacilli</taxon>
        <taxon>Bacillales</taxon>
        <taxon>Thermoactinomycetaceae</taxon>
        <taxon>Kroppenstedtia</taxon>
    </lineage>
</organism>
<gene>
    <name evidence="2" type="ORF">SAMN05421790_101538</name>
</gene>
<dbReference type="Gene3D" id="1.10.10.2840">
    <property type="entry name" value="PucR C-terminal helix-turn-helix domain"/>
    <property type="match status" value="1"/>
</dbReference>
<evidence type="ECO:0000259" key="1">
    <source>
        <dbReference type="Pfam" id="PF13556"/>
    </source>
</evidence>
<accession>A0A1N7IZ40</accession>
<dbReference type="OrthoDB" id="142218at2"/>
<reference evidence="3" key="1">
    <citation type="submission" date="2017-01" db="EMBL/GenBank/DDBJ databases">
        <authorList>
            <person name="Varghese N."/>
            <person name="Submissions S."/>
        </authorList>
    </citation>
    <scope>NUCLEOTIDE SEQUENCE [LARGE SCALE GENOMIC DNA]</scope>
    <source>
        <strain evidence="3">DSM 45196</strain>
    </source>
</reference>
<dbReference type="InterPro" id="IPR051448">
    <property type="entry name" value="CdaR-like_regulators"/>
</dbReference>
<protein>
    <submittedName>
        <fullName evidence="2">PucR C-terminal helix-turn-helix domain-containing protein</fullName>
    </submittedName>
</protein>
<dbReference type="InterPro" id="IPR025736">
    <property type="entry name" value="PucR_C-HTH_dom"/>
</dbReference>
<evidence type="ECO:0000313" key="2">
    <source>
        <dbReference type="EMBL" id="SIS42373.1"/>
    </source>
</evidence>
<dbReference type="PANTHER" id="PTHR33744:SF1">
    <property type="entry name" value="DNA-BINDING TRANSCRIPTIONAL ACTIVATOR ADER"/>
    <property type="match status" value="1"/>
</dbReference>
<dbReference type="PANTHER" id="PTHR33744">
    <property type="entry name" value="CARBOHYDRATE DIACID REGULATOR"/>
    <property type="match status" value="1"/>
</dbReference>
<dbReference type="EMBL" id="FTOD01000001">
    <property type="protein sequence ID" value="SIS42373.1"/>
    <property type="molecule type" value="Genomic_DNA"/>
</dbReference>
<dbReference type="AlphaFoldDB" id="A0A1N7IZ40"/>
<dbReference type="Proteomes" id="UP000186795">
    <property type="component" value="Unassembled WGS sequence"/>
</dbReference>
<proteinExistence type="predicted"/>
<sequence length="128" mass="14193">MLQNVPADILSSYVSEILTPLIRYDQENHSNLVQTLEVYLAHSGRSSETARSLGIHRNTVNFRMTRIKALLNLDLADGETVFRLQLALHMSHLLGLSVKNAERSQQGSDGSVIWVRGGEEKCRGGCST</sequence>
<feature type="domain" description="PucR C-terminal helix-turn-helix" evidence="1">
    <location>
        <begin position="32"/>
        <end position="89"/>
    </location>
</feature>